<evidence type="ECO:0000256" key="1">
    <source>
        <dbReference type="ARBA" id="ARBA00008348"/>
    </source>
</evidence>
<dbReference type="SUPFAM" id="SSF55120">
    <property type="entry name" value="Pseudouridine synthase"/>
    <property type="match status" value="1"/>
</dbReference>
<comment type="similarity">
    <text evidence="1 7">Belongs to the pseudouridine synthase RsuA family.</text>
</comment>
<dbReference type="NCBIfam" id="TIGR00093">
    <property type="entry name" value="pseudouridine synthase"/>
    <property type="match status" value="1"/>
</dbReference>
<evidence type="ECO:0000313" key="10">
    <source>
        <dbReference type="Proteomes" id="UP000294344"/>
    </source>
</evidence>
<dbReference type="InterPro" id="IPR006145">
    <property type="entry name" value="PsdUridine_synth_RsuA/RluA"/>
</dbReference>
<dbReference type="GO" id="GO:0003723">
    <property type="term" value="F:RNA binding"/>
    <property type="evidence" value="ECO:0007669"/>
    <property type="project" value="UniProtKB-KW"/>
</dbReference>
<dbReference type="GO" id="GO:0001522">
    <property type="term" value="P:pseudouridine synthesis"/>
    <property type="evidence" value="ECO:0007669"/>
    <property type="project" value="InterPro"/>
</dbReference>
<keyword evidence="2 6" id="KW-0694">RNA-binding</keyword>
<dbReference type="AlphaFoldDB" id="A0A451D6T4"/>
<dbReference type="SUPFAM" id="SSF55174">
    <property type="entry name" value="Alpha-L RNA-binding motif"/>
    <property type="match status" value="1"/>
</dbReference>
<organism evidence="9 10">
    <name type="scientific">Buchnera aphidicola</name>
    <name type="common">Cinara curvipes</name>
    <dbReference type="NCBI Taxonomy" id="2518975"/>
    <lineage>
        <taxon>Bacteria</taxon>
        <taxon>Pseudomonadati</taxon>
        <taxon>Pseudomonadota</taxon>
        <taxon>Gammaproteobacteria</taxon>
        <taxon>Enterobacterales</taxon>
        <taxon>Erwiniaceae</taxon>
        <taxon>Buchnera</taxon>
    </lineage>
</organism>
<evidence type="ECO:0000256" key="7">
    <source>
        <dbReference type="RuleBase" id="RU003887"/>
    </source>
</evidence>
<dbReference type="RefSeq" id="WP_154029237.1">
    <property type="nucleotide sequence ID" value="NZ_LR217710.1"/>
</dbReference>
<dbReference type="InterPro" id="IPR020094">
    <property type="entry name" value="TruA/RsuA/RluB/E/F_N"/>
</dbReference>
<evidence type="ECO:0000256" key="2">
    <source>
        <dbReference type="ARBA" id="ARBA00022884"/>
    </source>
</evidence>
<sequence length="243" mass="28490">MKEKIQKILSNSGLGSRRNIEKKICNKLIKVNGKIVLLGERFIKKDIQYILLNNKKIILKKDIIKIIIYNKPIGEICTNKDPYKRITVFNKLPKLYYSKWISVGRLDINTSGLLLFTNYGELAYRLMHPSYKIKREYLVRIFGKVSKKKIFILKKGVRIGNSISRFDEIINLNYKKKNQWFKVSLLQGKNKEVRLLWLSVGIKVNRLIRTRYGEIILPKNLKSGCFLELNANNKKKIFNSVNL</sequence>
<dbReference type="PROSITE" id="PS50889">
    <property type="entry name" value="S4"/>
    <property type="match status" value="1"/>
</dbReference>
<dbReference type="EMBL" id="LR217710">
    <property type="protein sequence ID" value="VFP81475.1"/>
    <property type="molecule type" value="Genomic_DNA"/>
</dbReference>
<evidence type="ECO:0000259" key="8">
    <source>
        <dbReference type="Pfam" id="PF00849"/>
    </source>
</evidence>
<keyword evidence="3 7" id="KW-0413">Isomerase</keyword>
<gene>
    <name evidence="9" type="primary">rluB</name>
    <name evidence="9" type="ORF">BUCICURV3402_185</name>
</gene>
<dbReference type="GO" id="GO:0160139">
    <property type="term" value="F:23S rRNA pseudouridine(2605) synthase activity"/>
    <property type="evidence" value="ECO:0007669"/>
    <property type="project" value="UniProtKB-EC"/>
</dbReference>
<evidence type="ECO:0000313" key="9">
    <source>
        <dbReference type="EMBL" id="VFP81475.1"/>
    </source>
</evidence>
<feature type="domain" description="Pseudouridine synthase RsuA/RluA-like" evidence="8">
    <location>
        <begin position="66"/>
        <end position="195"/>
    </location>
</feature>
<dbReference type="OrthoDB" id="9807213at2"/>
<dbReference type="PANTHER" id="PTHR47683:SF3">
    <property type="entry name" value="RIBOSOMAL LARGE SUBUNIT PSEUDOURIDINE SYNTHASE B"/>
    <property type="match status" value="1"/>
</dbReference>
<comment type="function">
    <text evidence="5">Responsible for synthesis of pseudouridine from uracil-2605 in 23S ribosomal RNA.</text>
</comment>
<dbReference type="InterPro" id="IPR018496">
    <property type="entry name" value="PsdUridine_synth_RsuA/RluB_CS"/>
</dbReference>
<dbReference type="GO" id="GO:0006364">
    <property type="term" value="P:rRNA processing"/>
    <property type="evidence" value="ECO:0007669"/>
    <property type="project" value="UniProtKB-ARBA"/>
</dbReference>
<dbReference type="InterPro" id="IPR050343">
    <property type="entry name" value="RsuA_PseudoU_synthase"/>
</dbReference>
<accession>A0A451D6T4</accession>
<dbReference type="EC" id="5.4.99.-" evidence="7"/>
<comment type="catalytic activity">
    <reaction evidence="4">
        <text>uridine(2605) in 23S rRNA = pseudouridine(2605) in 23S rRNA</text>
        <dbReference type="Rhea" id="RHEA:42520"/>
        <dbReference type="Rhea" id="RHEA-COMP:10095"/>
        <dbReference type="Rhea" id="RHEA-COMP:10096"/>
        <dbReference type="ChEBI" id="CHEBI:65314"/>
        <dbReference type="ChEBI" id="CHEBI:65315"/>
        <dbReference type="EC" id="5.4.99.22"/>
    </reaction>
</comment>
<evidence type="ECO:0000256" key="5">
    <source>
        <dbReference type="ARBA" id="ARBA00037383"/>
    </source>
</evidence>
<proteinExistence type="inferred from homology"/>
<dbReference type="InterPro" id="IPR036986">
    <property type="entry name" value="S4_RNA-bd_sf"/>
</dbReference>
<evidence type="ECO:0000256" key="6">
    <source>
        <dbReference type="PROSITE-ProRule" id="PRU00182"/>
    </source>
</evidence>
<dbReference type="Pfam" id="PF00849">
    <property type="entry name" value="PseudoU_synth_2"/>
    <property type="match status" value="1"/>
</dbReference>
<dbReference type="InterPro" id="IPR020103">
    <property type="entry name" value="PsdUridine_synth_cat_dom_sf"/>
</dbReference>
<evidence type="ECO:0000256" key="3">
    <source>
        <dbReference type="ARBA" id="ARBA00023235"/>
    </source>
</evidence>
<dbReference type="PANTHER" id="PTHR47683">
    <property type="entry name" value="PSEUDOURIDINE SYNTHASE FAMILY PROTEIN-RELATED"/>
    <property type="match status" value="1"/>
</dbReference>
<dbReference type="Gene3D" id="3.30.70.580">
    <property type="entry name" value="Pseudouridine synthase I, catalytic domain, N-terminal subdomain"/>
    <property type="match status" value="1"/>
</dbReference>
<dbReference type="Gene3D" id="3.30.70.1560">
    <property type="entry name" value="Alpha-L RNA-binding motif"/>
    <property type="match status" value="1"/>
</dbReference>
<dbReference type="Proteomes" id="UP000294344">
    <property type="component" value="Chromosome"/>
</dbReference>
<evidence type="ECO:0000256" key="4">
    <source>
        <dbReference type="ARBA" id="ARBA00036944"/>
    </source>
</evidence>
<dbReference type="PROSITE" id="PS01149">
    <property type="entry name" value="PSI_RSU"/>
    <property type="match status" value="1"/>
</dbReference>
<dbReference type="Gene3D" id="3.10.290.10">
    <property type="entry name" value="RNA-binding S4 domain"/>
    <property type="match status" value="1"/>
</dbReference>
<reference evidence="9 10" key="1">
    <citation type="submission" date="2019-02" db="EMBL/GenBank/DDBJ databases">
        <authorList>
            <person name="Manzano-Marin A."/>
            <person name="Manzano-Marin A."/>
        </authorList>
    </citation>
    <scope>NUCLEOTIDE SEQUENCE [LARGE SCALE GENOMIC DNA]</scope>
    <source>
        <strain evidence="9 10">BuCicurvipes</strain>
    </source>
</reference>
<name>A0A451D6T4_9GAMM</name>
<dbReference type="InterPro" id="IPR000748">
    <property type="entry name" value="PsdUridine_synth_RsuA/RluB/E/F"/>
</dbReference>
<protein>
    <recommendedName>
        <fullName evidence="7">Pseudouridine synthase</fullName>
        <ecNumber evidence="7">5.4.99.-</ecNumber>
    </recommendedName>
</protein>
<dbReference type="InterPro" id="IPR042092">
    <property type="entry name" value="PsdUridine_s_RsuA/RluB/E/F_cat"/>
</dbReference>